<feature type="chain" id="PRO_5047384523" description="Lipocalin-like domain-containing protein" evidence="1">
    <location>
        <begin position="21"/>
        <end position="137"/>
    </location>
</feature>
<keyword evidence="1" id="KW-0732">Signal</keyword>
<dbReference type="PROSITE" id="PS51257">
    <property type="entry name" value="PROKAR_LIPOPROTEIN"/>
    <property type="match status" value="1"/>
</dbReference>
<evidence type="ECO:0000313" key="3">
    <source>
        <dbReference type="Proteomes" id="UP001597641"/>
    </source>
</evidence>
<reference evidence="3" key="1">
    <citation type="journal article" date="2019" name="Int. J. Syst. Evol. Microbiol.">
        <title>The Global Catalogue of Microorganisms (GCM) 10K type strain sequencing project: providing services to taxonomists for standard genome sequencing and annotation.</title>
        <authorList>
            <consortium name="The Broad Institute Genomics Platform"/>
            <consortium name="The Broad Institute Genome Sequencing Center for Infectious Disease"/>
            <person name="Wu L."/>
            <person name="Ma J."/>
        </authorList>
    </citation>
    <scope>NUCLEOTIDE SEQUENCE [LARGE SCALE GENOMIC DNA]</scope>
    <source>
        <strain evidence="3">KCTC 23984</strain>
    </source>
</reference>
<dbReference type="EMBL" id="JBHUOX010000002">
    <property type="protein sequence ID" value="MFD2999425.1"/>
    <property type="molecule type" value="Genomic_DNA"/>
</dbReference>
<comment type="caution">
    <text evidence="2">The sequence shown here is derived from an EMBL/GenBank/DDBJ whole genome shotgun (WGS) entry which is preliminary data.</text>
</comment>
<feature type="signal peptide" evidence="1">
    <location>
        <begin position="1"/>
        <end position="20"/>
    </location>
</feature>
<dbReference type="RefSeq" id="WP_377481020.1">
    <property type="nucleotide sequence ID" value="NZ_JBHUOX010000002.1"/>
</dbReference>
<sequence>MINLRNFTLLLTSIFMLALAGCSKDDDDDVSPNIAMLTAGEWKGSAVFSNGVDITKEVEEKSGFVWQNFTTVFNRDGSYVESYDGDTIDEGVWVYENDERVIKFNSGTTNEYKVVISKLDEDELSYLQGGLELMFTR</sequence>
<protein>
    <recommendedName>
        <fullName evidence="4">Lipocalin-like domain-containing protein</fullName>
    </recommendedName>
</protein>
<organism evidence="2 3">
    <name type="scientific">Pontibacter toksunensis</name>
    <dbReference type="NCBI Taxonomy" id="1332631"/>
    <lineage>
        <taxon>Bacteria</taxon>
        <taxon>Pseudomonadati</taxon>
        <taxon>Bacteroidota</taxon>
        <taxon>Cytophagia</taxon>
        <taxon>Cytophagales</taxon>
        <taxon>Hymenobacteraceae</taxon>
        <taxon>Pontibacter</taxon>
    </lineage>
</organism>
<keyword evidence="3" id="KW-1185">Reference proteome</keyword>
<evidence type="ECO:0008006" key="4">
    <source>
        <dbReference type="Google" id="ProtNLM"/>
    </source>
</evidence>
<name>A0ABW6BQ74_9BACT</name>
<accession>A0ABW6BQ74</accession>
<proteinExistence type="predicted"/>
<dbReference type="Proteomes" id="UP001597641">
    <property type="component" value="Unassembled WGS sequence"/>
</dbReference>
<evidence type="ECO:0000256" key="1">
    <source>
        <dbReference type="SAM" id="SignalP"/>
    </source>
</evidence>
<gene>
    <name evidence="2" type="ORF">ACFS7Z_03550</name>
</gene>
<evidence type="ECO:0000313" key="2">
    <source>
        <dbReference type="EMBL" id="MFD2999425.1"/>
    </source>
</evidence>